<evidence type="ECO:0000313" key="1">
    <source>
        <dbReference type="EMBL" id="PWU67332.1"/>
    </source>
</evidence>
<protein>
    <submittedName>
        <fullName evidence="1">Uncharacterized protein</fullName>
    </submittedName>
</protein>
<comment type="caution">
    <text evidence="1">The sequence shown here is derived from an EMBL/GenBank/DDBJ whole genome shotgun (WGS) entry which is preliminary data.</text>
</comment>
<gene>
    <name evidence="1" type="ORF">DLJ74_16085</name>
</gene>
<dbReference type="AlphaFoldDB" id="A0A317KUW2"/>
<evidence type="ECO:0000313" key="2">
    <source>
        <dbReference type="Proteomes" id="UP000245624"/>
    </source>
</evidence>
<dbReference type="OrthoDB" id="2411290at2"/>
<accession>A0A317KUW2</accession>
<sequence>MYSFLAEYSPTCTALSILDKDGMTLVTREVHIPKPSFVKILTREMIQLAHEQQLFHNDISKIGVVIDSVESLNIKIEQFIEDLETSFGFQAEVGLNKDSVKSSLLDLKDK</sequence>
<organism evidence="1 2">
    <name type="scientific">Gracilibacillus dipsosauri</name>
    <dbReference type="NCBI Taxonomy" id="178340"/>
    <lineage>
        <taxon>Bacteria</taxon>
        <taxon>Bacillati</taxon>
        <taxon>Bacillota</taxon>
        <taxon>Bacilli</taxon>
        <taxon>Bacillales</taxon>
        <taxon>Bacillaceae</taxon>
        <taxon>Gracilibacillus</taxon>
    </lineage>
</organism>
<keyword evidence="2" id="KW-1185">Reference proteome</keyword>
<dbReference type="Proteomes" id="UP000245624">
    <property type="component" value="Unassembled WGS sequence"/>
</dbReference>
<reference evidence="1 2" key="1">
    <citation type="submission" date="2018-05" db="EMBL/GenBank/DDBJ databases">
        <title>Genomic analysis of Gracilibacillus dipsosauri DD1 reveals novel features of a salt-tolerant amylase.</title>
        <authorList>
            <person name="Deutch C.E."/>
            <person name="Yang S."/>
        </authorList>
    </citation>
    <scope>NUCLEOTIDE SEQUENCE [LARGE SCALE GENOMIC DNA]</scope>
    <source>
        <strain evidence="1 2">DD1</strain>
    </source>
</reference>
<dbReference type="RefSeq" id="WP_054861092.1">
    <property type="nucleotide sequence ID" value="NZ_QGTD01000017.1"/>
</dbReference>
<dbReference type="EMBL" id="QGTD01000017">
    <property type="protein sequence ID" value="PWU67332.1"/>
    <property type="molecule type" value="Genomic_DNA"/>
</dbReference>
<name>A0A317KUW2_9BACI</name>
<proteinExistence type="predicted"/>